<dbReference type="PANTHER" id="PTHR30290:SF28">
    <property type="entry name" value="ABC TRANSPORTER PERIPLASMIC-BINDING PROTEIN SAPA-RELATED"/>
    <property type="match status" value="1"/>
</dbReference>
<dbReference type="STRING" id="1035839.GCA_000238795_01664"/>
<dbReference type="SUPFAM" id="SSF53850">
    <property type="entry name" value="Periplasmic binding protein-like II"/>
    <property type="match status" value="1"/>
</dbReference>
<evidence type="ECO:0000313" key="4">
    <source>
        <dbReference type="Proteomes" id="UP000253872"/>
    </source>
</evidence>
<reference evidence="3 4" key="1">
    <citation type="submission" date="2018-05" db="EMBL/GenBank/DDBJ databases">
        <title>Draft Genome Sequences for a Diverse set of 7 Haemophilus Species.</title>
        <authorList>
            <person name="Nichols M."/>
            <person name="Topaz N."/>
            <person name="Wang X."/>
            <person name="Wang X."/>
            <person name="Boxrud D."/>
        </authorList>
    </citation>
    <scope>NUCLEOTIDE SEQUENCE [LARGE SCALE GENOMIC DNA]</scope>
    <source>
        <strain evidence="3 4">C2002001239</strain>
    </source>
</reference>
<proteinExistence type="predicted"/>
<dbReference type="Pfam" id="PF00496">
    <property type="entry name" value="SBP_bac_5"/>
    <property type="match status" value="1"/>
</dbReference>
<dbReference type="PANTHER" id="PTHR30290">
    <property type="entry name" value="PERIPLASMIC BINDING COMPONENT OF ABC TRANSPORTER"/>
    <property type="match status" value="1"/>
</dbReference>
<dbReference type="Gene3D" id="3.40.190.10">
    <property type="entry name" value="Periplasmic binding protein-like II"/>
    <property type="match status" value="1"/>
</dbReference>
<feature type="domain" description="Solute-binding protein family 5" evidence="2">
    <location>
        <begin position="88"/>
        <end position="489"/>
    </location>
</feature>
<dbReference type="AlphaFoldDB" id="A0A369YGU1"/>
<accession>A0A369YGU1</accession>
<evidence type="ECO:0000256" key="1">
    <source>
        <dbReference type="SAM" id="SignalP"/>
    </source>
</evidence>
<dbReference type="Gene3D" id="3.90.76.10">
    <property type="entry name" value="Dipeptide-binding Protein, Domain 1"/>
    <property type="match status" value="1"/>
</dbReference>
<dbReference type="PIRSF" id="PIRSF002741">
    <property type="entry name" value="MppA"/>
    <property type="match status" value="1"/>
</dbReference>
<name>A0A369YGU1_9PAST</name>
<evidence type="ECO:0000259" key="2">
    <source>
        <dbReference type="Pfam" id="PF00496"/>
    </source>
</evidence>
<dbReference type="CDD" id="cd08493">
    <property type="entry name" value="PBP2_DppA_like"/>
    <property type="match status" value="1"/>
</dbReference>
<dbReference type="Gene3D" id="3.10.105.10">
    <property type="entry name" value="Dipeptide-binding Protein, Domain 3"/>
    <property type="match status" value="1"/>
</dbReference>
<dbReference type="GO" id="GO:0043190">
    <property type="term" value="C:ATP-binding cassette (ABC) transporter complex"/>
    <property type="evidence" value="ECO:0007669"/>
    <property type="project" value="InterPro"/>
</dbReference>
<dbReference type="Proteomes" id="UP000253872">
    <property type="component" value="Unassembled WGS sequence"/>
</dbReference>
<dbReference type="InterPro" id="IPR039424">
    <property type="entry name" value="SBP_5"/>
</dbReference>
<protein>
    <submittedName>
        <fullName evidence="3">ABC transporter substrate-binding protein</fullName>
    </submittedName>
</protein>
<organism evidence="3 4">
    <name type="scientific">Haemophilus sputorum</name>
    <dbReference type="NCBI Taxonomy" id="1078480"/>
    <lineage>
        <taxon>Bacteria</taxon>
        <taxon>Pseudomonadati</taxon>
        <taxon>Pseudomonadota</taxon>
        <taxon>Gammaproteobacteria</taxon>
        <taxon>Pasteurellales</taxon>
        <taxon>Pasteurellaceae</taxon>
        <taxon>Haemophilus</taxon>
    </lineage>
</organism>
<sequence>MSRIASSFSHFAKNWKNLTACLGLFVMSFAQAAPSIPAELRENSLVYCTSISGLSFNPQKADVGTNLGVVTEQIYDKLFEFDPHTQRLKPMLAEHYEVNDDGREIVLHLRKNVHFHQTPWFTPSRRLNAEDVVFSLNRMIGRLEELPALAHEVRSDNHFEQLQREAYQNKAAPVHYAYFEKMALKNQIESVSALNSHTVKIRLTVPNNHFLDHLASQYAVILSKEYALQLNADDNLVQLDRLPVGTGVYQLASYPSNDYVRLTPNPNYWGKPAQVANLVVDFSTNGTGRMAKLLNHECDVMAYPEPSQVLSLQQMSEVQMQFAQAEGANLSFLAFNMQSPVMQAVEFRQKIAKAINRARIAQRLFYGFAEVADNVLPNVMYPTLNLNSYQPTLPAESEQKEEKPTKLRFWVVDESRIFNPHPMKMAEMIRADLQKVGIEVEILPVTRAYIAQHYLAQPAKYDMVLTGWLANNADPNGFLMPILSCQTQNEVMNLTHWCDEEMDEWLKLATLSHEPLAKNMLLRLTQYQLEQQLPILPLVHAHHVVVGNQRVHGLNVSPFGFVRLSELSLADKPVTQSKKDE</sequence>
<dbReference type="InterPro" id="IPR030678">
    <property type="entry name" value="Peptide/Ni-bd"/>
</dbReference>
<dbReference type="EMBL" id="QEPN01000001">
    <property type="protein sequence ID" value="RDE73971.1"/>
    <property type="molecule type" value="Genomic_DNA"/>
</dbReference>
<dbReference type="GO" id="GO:0015833">
    <property type="term" value="P:peptide transport"/>
    <property type="evidence" value="ECO:0007669"/>
    <property type="project" value="TreeGrafter"/>
</dbReference>
<dbReference type="InterPro" id="IPR000914">
    <property type="entry name" value="SBP_5_dom"/>
</dbReference>
<evidence type="ECO:0000313" key="3">
    <source>
        <dbReference type="EMBL" id="RDE73971.1"/>
    </source>
</evidence>
<dbReference type="RefSeq" id="WP_111401798.1">
    <property type="nucleotide sequence ID" value="NZ_QEPN01000001.1"/>
</dbReference>
<keyword evidence="1" id="KW-0732">Signal</keyword>
<dbReference type="GO" id="GO:0030288">
    <property type="term" value="C:outer membrane-bounded periplasmic space"/>
    <property type="evidence" value="ECO:0007669"/>
    <property type="project" value="UniProtKB-ARBA"/>
</dbReference>
<feature type="chain" id="PRO_5016867950" evidence="1">
    <location>
        <begin position="33"/>
        <end position="581"/>
    </location>
</feature>
<comment type="caution">
    <text evidence="3">The sequence shown here is derived from an EMBL/GenBank/DDBJ whole genome shotgun (WGS) entry which is preliminary data.</text>
</comment>
<gene>
    <name evidence="3" type="ORF">DPV93_02100</name>
</gene>
<dbReference type="GO" id="GO:1904680">
    <property type="term" value="F:peptide transmembrane transporter activity"/>
    <property type="evidence" value="ECO:0007669"/>
    <property type="project" value="TreeGrafter"/>
</dbReference>
<feature type="signal peptide" evidence="1">
    <location>
        <begin position="1"/>
        <end position="32"/>
    </location>
</feature>